<comment type="pathway">
    <text evidence="3 21">Amino-acid biosynthesis; L-isoleucine biosynthesis; L-isoleucine from 2-oxobutanoate: step 4/4.</text>
</comment>
<dbReference type="OrthoDB" id="9804984at2"/>
<comment type="catalytic activity">
    <reaction evidence="14 20">
        <text>L-valine + 2-oxoglutarate = 3-methyl-2-oxobutanoate + L-glutamate</text>
        <dbReference type="Rhea" id="RHEA:24813"/>
        <dbReference type="ChEBI" id="CHEBI:11851"/>
        <dbReference type="ChEBI" id="CHEBI:16810"/>
        <dbReference type="ChEBI" id="CHEBI:29985"/>
        <dbReference type="ChEBI" id="CHEBI:57762"/>
        <dbReference type="EC" id="2.6.1.42"/>
    </reaction>
</comment>
<dbReference type="PROSITE" id="PS00770">
    <property type="entry name" value="AA_TRANSFER_CLASS_4"/>
    <property type="match status" value="1"/>
</dbReference>
<dbReference type="UniPathway" id="UPA00048">
    <property type="reaction ID" value="UER00073"/>
</dbReference>
<evidence type="ECO:0000313" key="22">
    <source>
        <dbReference type="EMBL" id="SDG24751.1"/>
    </source>
</evidence>
<evidence type="ECO:0000256" key="11">
    <source>
        <dbReference type="ARBA" id="ARBA00022679"/>
    </source>
</evidence>
<dbReference type="InterPro" id="IPR005786">
    <property type="entry name" value="B_amino_transII"/>
</dbReference>
<dbReference type="Gene3D" id="3.20.10.10">
    <property type="entry name" value="D-amino Acid Aminotransferase, subunit A, domain 2"/>
    <property type="match status" value="1"/>
</dbReference>
<dbReference type="InterPro" id="IPR043132">
    <property type="entry name" value="BCAT-like_C"/>
</dbReference>
<dbReference type="EMBL" id="FNCI01000007">
    <property type="protein sequence ID" value="SDG24751.1"/>
    <property type="molecule type" value="Genomic_DNA"/>
</dbReference>
<evidence type="ECO:0000256" key="2">
    <source>
        <dbReference type="ARBA" id="ARBA00003109"/>
    </source>
</evidence>
<comment type="similarity">
    <text evidence="6 18">Belongs to the class-IV pyridoxal-phosphate-dependent aminotransferase family.</text>
</comment>
<dbReference type="UniPathway" id="UPA00047">
    <property type="reaction ID" value="UER00058"/>
</dbReference>
<evidence type="ECO:0000256" key="6">
    <source>
        <dbReference type="ARBA" id="ARBA00009320"/>
    </source>
</evidence>
<dbReference type="Proteomes" id="UP000198641">
    <property type="component" value="Unassembled WGS sequence"/>
</dbReference>
<organism evidence="22 23">
    <name type="scientific">Onishia taeanensis</name>
    <dbReference type="NCBI Taxonomy" id="284577"/>
    <lineage>
        <taxon>Bacteria</taxon>
        <taxon>Pseudomonadati</taxon>
        <taxon>Pseudomonadota</taxon>
        <taxon>Gammaproteobacteria</taxon>
        <taxon>Oceanospirillales</taxon>
        <taxon>Halomonadaceae</taxon>
        <taxon>Onishia</taxon>
    </lineage>
</organism>
<comment type="catalytic activity">
    <reaction evidence="16 20">
        <text>L-leucine + 2-oxoglutarate = 4-methyl-2-oxopentanoate + L-glutamate</text>
        <dbReference type="Rhea" id="RHEA:18321"/>
        <dbReference type="ChEBI" id="CHEBI:16810"/>
        <dbReference type="ChEBI" id="CHEBI:17865"/>
        <dbReference type="ChEBI" id="CHEBI:29985"/>
        <dbReference type="ChEBI" id="CHEBI:57427"/>
        <dbReference type="EC" id="2.6.1.42"/>
    </reaction>
</comment>
<dbReference type="EC" id="2.6.1.42" evidence="7 20"/>
<evidence type="ECO:0000256" key="17">
    <source>
        <dbReference type="PIRSR" id="PIRSR006468-1"/>
    </source>
</evidence>
<evidence type="ECO:0000256" key="14">
    <source>
        <dbReference type="ARBA" id="ARBA00048212"/>
    </source>
</evidence>
<comment type="function">
    <text evidence="2">Acts on leucine, isoleucine and valine.</text>
</comment>
<feature type="modified residue" description="N6-(pyridoxal phosphate)lysine" evidence="17">
    <location>
        <position position="205"/>
    </location>
</feature>
<dbReference type="GO" id="GO:0009098">
    <property type="term" value="P:L-leucine biosynthetic process"/>
    <property type="evidence" value="ECO:0007669"/>
    <property type="project" value="UniProtKB-UniPathway"/>
</dbReference>
<dbReference type="InterPro" id="IPR036038">
    <property type="entry name" value="Aminotransferase-like"/>
</dbReference>
<dbReference type="NCBIfam" id="TIGR01123">
    <property type="entry name" value="ilvE_II"/>
    <property type="match status" value="1"/>
</dbReference>
<evidence type="ECO:0000256" key="5">
    <source>
        <dbReference type="ARBA" id="ARBA00005072"/>
    </source>
</evidence>
<keyword evidence="10 20" id="KW-0028">Amino-acid biosynthesis</keyword>
<evidence type="ECO:0000256" key="18">
    <source>
        <dbReference type="RuleBase" id="RU004106"/>
    </source>
</evidence>
<dbReference type="NCBIfam" id="NF009897">
    <property type="entry name" value="PRK13357.1"/>
    <property type="match status" value="1"/>
</dbReference>
<evidence type="ECO:0000256" key="20">
    <source>
        <dbReference type="RuleBase" id="RU004517"/>
    </source>
</evidence>
<protein>
    <recommendedName>
        <fullName evidence="8 20">Branched-chain-amino-acid aminotransferase</fullName>
        <ecNumber evidence="7 20">2.6.1.42</ecNumber>
    </recommendedName>
</protein>
<evidence type="ECO:0000256" key="19">
    <source>
        <dbReference type="RuleBase" id="RU004516"/>
    </source>
</evidence>
<dbReference type="InterPro" id="IPR001544">
    <property type="entry name" value="Aminotrans_IV"/>
</dbReference>
<evidence type="ECO:0000256" key="3">
    <source>
        <dbReference type="ARBA" id="ARBA00004824"/>
    </source>
</evidence>
<dbReference type="GO" id="GO:0009099">
    <property type="term" value="P:L-valine biosynthetic process"/>
    <property type="evidence" value="ECO:0007669"/>
    <property type="project" value="UniProtKB-UniPathway"/>
</dbReference>
<keyword evidence="13 20" id="KW-0100">Branched-chain amino acid biosynthesis</keyword>
<keyword evidence="12 19" id="KW-0663">Pyridoxal phosphate</keyword>
<accession>A0A1G7SP91</accession>
<dbReference type="PIRSF" id="PIRSF006468">
    <property type="entry name" value="BCAT1"/>
    <property type="match status" value="1"/>
</dbReference>
<dbReference type="InterPro" id="IPR043131">
    <property type="entry name" value="BCAT-like_N"/>
</dbReference>
<comment type="pathway">
    <text evidence="5 21">Amino-acid biosynthesis; L-leucine biosynthesis; L-leucine from 3-methyl-2-oxobutanoate: step 4/4.</text>
</comment>
<dbReference type="GO" id="GO:0052654">
    <property type="term" value="F:L-leucine-2-oxoglutarate transaminase activity"/>
    <property type="evidence" value="ECO:0007669"/>
    <property type="project" value="RHEA"/>
</dbReference>
<evidence type="ECO:0000256" key="10">
    <source>
        <dbReference type="ARBA" id="ARBA00022605"/>
    </source>
</evidence>
<keyword evidence="23" id="KW-1185">Reference proteome</keyword>
<name>A0A1G7SP91_9GAMM</name>
<dbReference type="AlphaFoldDB" id="A0A1G7SP91"/>
<evidence type="ECO:0000256" key="9">
    <source>
        <dbReference type="ARBA" id="ARBA00022576"/>
    </source>
</evidence>
<dbReference type="UniPathway" id="UPA00049">
    <property type="reaction ID" value="UER00062"/>
</dbReference>
<dbReference type="InterPro" id="IPR018300">
    <property type="entry name" value="Aminotrans_IV_CS"/>
</dbReference>
<evidence type="ECO:0000256" key="8">
    <source>
        <dbReference type="ARBA" id="ARBA00018179"/>
    </source>
</evidence>
<gene>
    <name evidence="22" type="ORF">SAMN05216571_10758</name>
</gene>
<comment type="cofactor">
    <cofactor evidence="1 19">
        <name>pyridoxal 5'-phosphate</name>
        <dbReference type="ChEBI" id="CHEBI:597326"/>
    </cofactor>
</comment>
<dbReference type="PANTHER" id="PTHR11825:SF44">
    <property type="entry name" value="BRANCHED-CHAIN-AMINO-ACID AMINOTRANSFERASE"/>
    <property type="match status" value="1"/>
</dbReference>
<comment type="pathway">
    <text evidence="4 21">Amino-acid biosynthesis; L-valine biosynthesis; L-valine from pyruvate: step 4/4.</text>
</comment>
<keyword evidence="9 20" id="KW-0032">Aminotransferase</keyword>
<dbReference type="SUPFAM" id="SSF56752">
    <property type="entry name" value="D-aminoacid aminotransferase-like PLP-dependent enzymes"/>
    <property type="match status" value="1"/>
</dbReference>
<evidence type="ECO:0000256" key="16">
    <source>
        <dbReference type="ARBA" id="ARBA00049229"/>
    </source>
</evidence>
<evidence type="ECO:0000256" key="13">
    <source>
        <dbReference type="ARBA" id="ARBA00023304"/>
    </source>
</evidence>
<reference evidence="22 23" key="1">
    <citation type="submission" date="2016-10" db="EMBL/GenBank/DDBJ databases">
        <authorList>
            <person name="de Groot N.N."/>
        </authorList>
    </citation>
    <scope>NUCLEOTIDE SEQUENCE [LARGE SCALE GENOMIC DNA]</scope>
    <source>
        <strain evidence="22 23">BH539</strain>
    </source>
</reference>
<evidence type="ECO:0000256" key="4">
    <source>
        <dbReference type="ARBA" id="ARBA00004931"/>
    </source>
</evidence>
<evidence type="ECO:0000256" key="21">
    <source>
        <dbReference type="RuleBase" id="RU004519"/>
    </source>
</evidence>
<dbReference type="GO" id="GO:0052655">
    <property type="term" value="F:L-valine-2-oxoglutarate transaminase activity"/>
    <property type="evidence" value="ECO:0007669"/>
    <property type="project" value="RHEA"/>
</dbReference>
<dbReference type="InterPro" id="IPR033939">
    <property type="entry name" value="BCAT_family"/>
</dbReference>
<sequence length="366" mass="40225">MTPSGFDVRPTAHPTAPQIRDTILESPGFGQYFSDHMAHVRWTESAGWHGKEVRPYGPLTLDPAAAVLHYAQEIFEGIKAYRHADGSVWTFRPEKNAERFRRSARRLALPELDDETFIGSLKALLEQDSDWVPTPAHEGEESSLYLRPFMIASESFLGVRPSKEVDYYVIASPAAAYFKGGVAPVSIWLSSHYKRAAPGGTGFAKCGGNYAASLAAQKEAASHDCSQVAFLDAIENKWIEELGGMNLFFVYKDGRIVTPRLTDTILEGVTRGSILEMAAEEGLTPEERAISIDEWREGAASGEITEVFACGTAAVITPVGELVTEDGSIRLAGDNGNPIAKRLRSQLLDLQYGRREDTRGWMTRLA</sequence>
<dbReference type="PANTHER" id="PTHR11825">
    <property type="entry name" value="SUBGROUP IIII AMINOTRANSFERASE"/>
    <property type="match status" value="1"/>
</dbReference>
<keyword evidence="11 20" id="KW-0808">Transferase</keyword>
<dbReference type="GO" id="GO:0009097">
    <property type="term" value="P:isoleucine biosynthetic process"/>
    <property type="evidence" value="ECO:0007669"/>
    <property type="project" value="UniProtKB-UniPathway"/>
</dbReference>
<evidence type="ECO:0000313" key="23">
    <source>
        <dbReference type="Proteomes" id="UP000198641"/>
    </source>
</evidence>
<evidence type="ECO:0000256" key="15">
    <source>
        <dbReference type="ARBA" id="ARBA00048798"/>
    </source>
</evidence>
<evidence type="ECO:0000256" key="1">
    <source>
        <dbReference type="ARBA" id="ARBA00001933"/>
    </source>
</evidence>
<proteinExistence type="inferred from homology"/>
<dbReference type="GO" id="GO:0052656">
    <property type="term" value="F:L-isoleucine-2-oxoglutarate transaminase activity"/>
    <property type="evidence" value="ECO:0007669"/>
    <property type="project" value="RHEA"/>
</dbReference>
<evidence type="ECO:0000256" key="7">
    <source>
        <dbReference type="ARBA" id="ARBA00013053"/>
    </source>
</evidence>
<comment type="catalytic activity">
    <reaction evidence="15 20">
        <text>L-isoleucine + 2-oxoglutarate = (S)-3-methyl-2-oxopentanoate + L-glutamate</text>
        <dbReference type="Rhea" id="RHEA:24801"/>
        <dbReference type="ChEBI" id="CHEBI:16810"/>
        <dbReference type="ChEBI" id="CHEBI:29985"/>
        <dbReference type="ChEBI" id="CHEBI:35146"/>
        <dbReference type="ChEBI" id="CHEBI:58045"/>
        <dbReference type="EC" id="2.6.1.42"/>
    </reaction>
</comment>
<dbReference type="Gene3D" id="3.30.470.10">
    <property type="match status" value="1"/>
</dbReference>
<dbReference type="CDD" id="cd01557">
    <property type="entry name" value="BCAT_beta_family"/>
    <property type="match status" value="1"/>
</dbReference>
<dbReference type="Pfam" id="PF01063">
    <property type="entry name" value="Aminotran_4"/>
    <property type="match status" value="1"/>
</dbReference>
<evidence type="ECO:0000256" key="12">
    <source>
        <dbReference type="ARBA" id="ARBA00022898"/>
    </source>
</evidence>
<dbReference type="STRING" id="284577.SAMN05216571_10758"/>
<dbReference type="RefSeq" id="WP_092525866.1">
    <property type="nucleotide sequence ID" value="NZ_FNCI01000007.1"/>
</dbReference>